<organism evidence="2 3">
    <name type="scientific">Coniophora puteana (strain RWD-64-598)</name>
    <name type="common">Brown rot fungus</name>
    <dbReference type="NCBI Taxonomy" id="741705"/>
    <lineage>
        <taxon>Eukaryota</taxon>
        <taxon>Fungi</taxon>
        <taxon>Dikarya</taxon>
        <taxon>Basidiomycota</taxon>
        <taxon>Agaricomycotina</taxon>
        <taxon>Agaricomycetes</taxon>
        <taxon>Agaricomycetidae</taxon>
        <taxon>Boletales</taxon>
        <taxon>Coniophorineae</taxon>
        <taxon>Coniophoraceae</taxon>
        <taxon>Coniophora</taxon>
    </lineage>
</organism>
<dbReference type="SUPFAM" id="SSF54695">
    <property type="entry name" value="POZ domain"/>
    <property type="match status" value="1"/>
</dbReference>
<name>A0A5M3ML44_CONPW</name>
<keyword evidence="3" id="KW-1185">Reference proteome</keyword>
<comment type="caution">
    <text evidence="2">The sequence shown here is derived from an EMBL/GenBank/DDBJ whole genome shotgun (WGS) entry which is preliminary data.</text>
</comment>
<evidence type="ECO:0000313" key="2">
    <source>
        <dbReference type="EMBL" id="EIW79952.1"/>
    </source>
</evidence>
<dbReference type="GeneID" id="19205585"/>
<dbReference type="InterPro" id="IPR000210">
    <property type="entry name" value="BTB/POZ_dom"/>
</dbReference>
<dbReference type="PROSITE" id="PS50097">
    <property type="entry name" value="BTB"/>
    <property type="match status" value="1"/>
</dbReference>
<dbReference type="KEGG" id="cput:CONPUDRAFT_166605"/>
<feature type="domain" description="BTB" evidence="1">
    <location>
        <begin position="12"/>
        <end position="84"/>
    </location>
</feature>
<dbReference type="InterPro" id="IPR011333">
    <property type="entry name" value="SKP1/BTB/POZ_sf"/>
</dbReference>
<sequence>MPQHCDPWIEDGNVVVVSADDSKAFRVHRSILSRYSQVFMDMFTASHEGESSIEGCPVVRLQDAADDIEHVLCALYGRGYHIRLVPTTTVPFPVVAAFLRLGKKYEIKALYEEARTCLMSDFPDTLPSWQSRTTSIVSSSRKALAINVANLAQEGGILRVLPAAFYECLTQCSLRELECGVNGEGEIATLTPKNRAICVSAWKPFENCAAKTYSWLKGIGS</sequence>
<gene>
    <name evidence="2" type="ORF">CONPUDRAFT_166605</name>
</gene>
<dbReference type="OMA" id="EARTCLM"/>
<proteinExistence type="predicted"/>
<dbReference type="SMART" id="SM00225">
    <property type="entry name" value="BTB"/>
    <property type="match status" value="1"/>
</dbReference>
<dbReference type="Pfam" id="PF00651">
    <property type="entry name" value="BTB"/>
    <property type="match status" value="1"/>
</dbReference>
<evidence type="ECO:0000313" key="3">
    <source>
        <dbReference type="Proteomes" id="UP000053558"/>
    </source>
</evidence>
<reference evidence="3" key="1">
    <citation type="journal article" date="2012" name="Science">
        <title>The Paleozoic origin of enzymatic lignin decomposition reconstructed from 31 fungal genomes.</title>
        <authorList>
            <person name="Floudas D."/>
            <person name="Binder M."/>
            <person name="Riley R."/>
            <person name="Barry K."/>
            <person name="Blanchette R.A."/>
            <person name="Henrissat B."/>
            <person name="Martinez A.T."/>
            <person name="Otillar R."/>
            <person name="Spatafora J.W."/>
            <person name="Yadav J.S."/>
            <person name="Aerts A."/>
            <person name="Benoit I."/>
            <person name="Boyd A."/>
            <person name="Carlson A."/>
            <person name="Copeland A."/>
            <person name="Coutinho P.M."/>
            <person name="de Vries R.P."/>
            <person name="Ferreira P."/>
            <person name="Findley K."/>
            <person name="Foster B."/>
            <person name="Gaskell J."/>
            <person name="Glotzer D."/>
            <person name="Gorecki P."/>
            <person name="Heitman J."/>
            <person name="Hesse C."/>
            <person name="Hori C."/>
            <person name="Igarashi K."/>
            <person name="Jurgens J.A."/>
            <person name="Kallen N."/>
            <person name="Kersten P."/>
            <person name="Kohler A."/>
            <person name="Kuees U."/>
            <person name="Kumar T.K.A."/>
            <person name="Kuo A."/>
            <person name="LaButti K."/>
            <person name="Larrondo L.F."/>
            <person name="Lindquist E."/>
            <person name="Ling A."/>
            <person name="Lombard V."/>
            <person name="Lucas S."/>
            <person name="Lundell T."/>
            <person name="Martin R."/>
            <person name="McLaughlin D.J."/>
            <person name="Morgenstern I."/>
            <person name="Morin E."/>
            <person name="Murat C."/>
            <person name="Nagy L.G."/>
            <person name="Nolan M."/>
            <person name="Ohm R.A."/>
            <person name="Patyshakuliyeva A."/>
            <person name="Rokas A."/>
            <person name="Ruiz-Duenas F.J."/>
            <person name="Sabat G."/>
            <person name="Salamov A."/>
            <person name="Samejima M."/>
            <person name="Schmutz J."/>
            <person name="Slot J.C."/>
            <person name="St John F."/>
            <person name="Stenlid J."/>
            <person name="Sun H."/>
            <person name="Sun S."/>
            <person name="Syed K."/>
            <person name="Tsang A."/>
            <person name="Wiebenga A."/>
            <person name="Young D."/>
            <person name="Pisabarro A."/>
            <person name="Eastwood D.C."/>
            <person name="Martin F."/>
            <person name="Cullen D."/>
            <person name="Grigoriev I.V."/>
            <person name="Hibbett D.S."/>
        </authorList>
    </citation>
    <scope>NUCLEOTIDE SEQUENCE [LARGE SCALE GENOMIC DNA]</scope>
    <source>
        <strain evidence="3">RWD-64-598 SS2</strain>
    </source>
</reference>
<evidence type="ECO:0000259" key="1">
    <source>
        <dbReference type="PROSITE" id="PS50097"/>
    </source>
</evidence>
<dbReference type="OrthoDB" id="2879636at2759"/>
<dbReference type="AlphaFoldDB" id="A0A5M3ML44"/>
<dbReference type="EMBL" id="JH711580">
    <property type="protein sequence ID" value="EIW79952.1"/>
    <property type="molecule type" value="Genomic_DNA"/>
</dbReference>
<dbReference type="RefSeq" id="XP_007770267.1">
    <property type="nucleotide sequence ID" value="XM_007772077.1"/>
</dbReference>
<protein>
    <recommendedName>
        <fullName evidence="1">BTB domain-containing protein</fullName>
    </recommendedName>
</protein>
<accession>A0A5M3ML44</accession>
<dbReference type="Gene3D" id="3.30.710.10">
    <property type="entry name" value="Potassium Channel Kv1.1, Chain A"/>
    <property type="match status" value="1"/>
</dbReference>
<dbReference type="CDD" id="cd18186">
    <property type="entry name" value="BTB_POZ_ZBTB_KLHL-like"/>
    <property type="match status" value="1"/>
</dbReference>
<dbReference type="Proteomes" id="UP000053558">
    <property type="component" value="Unassembled WGS sequence"/>
</dbReference>